<keyword evidence="1" id="KW-0732">Signal</keyword>
<accession>A0A9X2T7E8</accession>
<comment type="caution">
    <text evidence="2">The sequence shown here is derived from an EMBL/GenBank/DDBJ whole genome shotgun (WGS) entry which is preliminary data.</text>
</comment>
<dbReference type="RefSeq" id="WP_258734574.1">
    <property type="nucleotide sequence ID" value="NZ_JANTHY010000006.1"/>
</dbReference>
<feature type="signal peptide" evidence="1">
    <location>
        <begin position="1"/>
        <end position="25"/>
    </location>
</feature>
<name>A0A9X2T7E8_9HYPH</name>
<gene>
    <name evidence="2" type="ORF">NVS89_20240</name>
</gene>
<evidence type="ECO:0000313" key="2">
    <source>
        <dbReference type="EMBL" id="MCS0497424.1"/>
    </source>
</evidence>
<evidence type="ECO:0000313" key="3">
    <source>
        <dbReference type="Proteomes" id="UP001151088"/>
    </source>
</evidence>
<dbReference type="InterPro" id="IPR016537">
    <property type="entry name" value="UCP008159_ABC"/>
</dbReference>
<protein>
    <submittedName>
        <fullName evidence="2">DUF1007 family protein</fullName>
    </submittedName>
</protein>
<dbReference type="EMBL" id="JANTHZ010000012">
    <property type="protein sequence ID" value="MCS0497424.1"/>
    <property type="molecule type" value="Genomic_DNA"/>
</dbReference>
<dbReference type="InterPro" id="IPR010412">
    <property type="entry name" value="DUF1007"/>
</dbReference>
<dbReference type="Pfam" id="PF06226">
    <property type="entry name" value="DUF1007"/>
    <property type="match status" value="1"/>
</dbReference>
<dbReference type="Proteomes" id="UP001151088">
    <property type="component" value="Unassembled WGS sequence"/>
</dbReference>
<evidence type="ECO:0000256" key="1">
    <source>
        <dbReference type="SAM" id="SignalP"/>
    </source>
</evidence>
<dbReference type="PIRSF" id="PIRSF008159">
    <property type="entry name" value="UCP008159_ABC"/>
    <property type="match status" value="1"/>
</dbReference>
<keyword evidence="3" id="KW-1185">Reference proteome</keyword>
<dbReference type="AlphaFoldDB" id="A0A9X2T7E8"/>
<reference evidence="2" key="1">
    <citation type="submission" date="2022-08" db="EMBL/GenBank/DDBJ databases">
        <authorList>
            <person name="Li F."/>
        </authorList>
    </citation>
    <scope>NUCLEOTIDE SEQUENCE</scope>
    <source>
        <strain evidence="2">MQZ15Z-1</strain>
    </source>
</reference>
<organism evidence="2 3">
    <name type="scientific">Ancylobacter mangrovi</name>
    <dbReference type="NCBI Taxonomy" id="2972472"/>
    <lineage>
        <taxon>Bacteria</taxon>
        <taxon>Pseudomonadati</taxon>
        <taxon>Pseudomonadota</taxon>
        <taxon>Alphaproteobacteria</taxon>
        <taxon>Hyphomicrobiales</taxon>
        <taxon>Xanthobacteraceae</taxon>
        <taxon>Ancylobacter</taxon>
    </lineage>
</organism>
<sequence>MLTRLLTIAAIVAGGLASLSAPALAHPHVWVVVRSQFNYAPDGSLVDVRHDWTFDEGFSSFALQGLETGPDGKPTEKTLKELAQVNIDSLKDYDYFTYAQRGKQKFPFAPPKDYSLTYDGTSLTLHFTLPLAKPVPAKGSTAIDVYDPTYFVAFQLADDNPVKLAGGPPGCTVDLHRPDPAATSSSTMTLSESFFNTLTSASNFGSQFSNRATVTCP</sequence>
<feature type="chain" id="PRO_5040901478" evidence="1">
    <location>
        <begin position="26"/>
        <end position="217"/>
    </location>
</feature>
<proteinExistence type="predicted"/>